<keyword evidence="2" id="KW-1185">Reference proteome</keyword>
<gene>
    <name evidence="1" type="ORF">QJV33_07180</name>
</gene>
<protein>
    <submittedName>
        <fullName evidence="1">Uncharacterized protein</fullName>
    </submittedName>
</protein>
<evidence type="ECO:0000313" key="1">
    <source>
        <dbReference type="EMBL" id="MDI2113063.1"/>
    </source>
</evidence>
<accession>A0ABT6Q827</accession>
<dbReference type="EMBL" id="JASBAN010000001">
    <property type="protein sequence ID" value="MDI2113063.1"/>
    <property type="molecule type" value="Genomic_DNA"/>
</dbReference>
<reference evidence="1" key="1">
    <citation type="submission" date="2023-05" db="EMBL/GenBank/DDBJ databases">
        <title>Whole genome sequence of Commensalibacter sp.</title>
        <authorList>
            <person name="Charoenyingcharoen P."/>
            <person name="Yukphan P."/>
        </authorList>
    </citation>
    <scope>NUCLEOTIDE SEQUENCE</scope>
    <source>
        <strain evidence="1">TBRC 10068</strain>
    </source>
</reference>
<proteinExistence type="predicted"/>
<dbReference type="RefSeq" id="WP_281462683.1">
    <property type="nucleotide sequence ID" value="NZ_JASBAN010000001.1"/>
</dbReference>
<evidence type="ECO:0000313" key="2">
    <source>
        <dbReference type="Proteomes" id="UP001431775"/>
    </source>
</evidence>
<dbReference type="Proteomes" id="UP001431775">
    <property type="component" value="Unassembled WGS sequence"/>
</dbReference>
<name>A0ABT6Q827_9PROT</name>
<comment type="caution">
    <text evidence="1">The sequence shown here is derived from an EMBL/GenBank/DDBJ whole genome shotgun (WGS) entry which is preliminary data.</text>
</comment>
<sequence>MAITGLNPLGTSFASGSFSTDSSGYTHGIMEADPAARYAITAGKIKQTDKNIYFGGMPIVENVSEMRGNPLPYIQLATASDTPIGFTVFNQANNLFILGANQVPTTTGGGTINYVRFGSNARVALTCDPALRFSLNQPVSTLKVAWDFDKNQLVAAGSGTALPVKVLSLSLQNSKTVQFNQDTQIISWNPNGSCALVLL</sequence>
<organism evidence="1 2">
    <name type="scientific">Commensalibacter nepenthis</name>
    <dbReference type="NCBI Taxonomy" id="3043872"/>
    <lineage>
        <taxon>Bacteria</taxon>
        <taxon>Pseudomonadati</taxon>
        <taxon>Pseudomonadota</taxon>
        <taxon>Alphaproteobacteria</taxon>
        <taxon>Acetobacterales</taxon>
        <taxon>Acetobacteraceae</taxon>
    </lineage>
</organism>